<organism evidence="1 2">
    <name type="scientific">Crassaminicella indica</name>
    <dbReference type="NCBI Taxonomy" id="2855394"/>
    <lineage>
        <taxon>Bacteria</taxon>
        <taxon>Bacillati</taxon>
        <taxon>Bacillota</taxon>
        <taxon>Clostridia</taxon>
        <taxon>Eubacteriales</taxon>
        <taxon>Clostridiaceae</taxon>
        <taxon>Crassaminicella</taxon>
    </lineage>
</organism>
<evidence type="ECO:0000313" key="2">
    <source>
        <dbReference type="Proteomes" id="UP000886818"/>
    </source>
</evidence>
<gene>
    <name evidence="1" type="ORF">KVH43_01275</name>
</gene>
<evidence type="ECO:0000313" key="1">
    <source>
        <dbReference type="EMBL" id="QXM07363.1"/>
    </source>
</evidence>
<proteinExistence type="predicted"/>
<dbReference type="InterPro" id="IPR011976">
    <property type="entry name" value="Pept_M3B_oligopep-rel"/>
</dbReference>
<sequence>MKFSEYEYKRPDIKAFEEQFNQLLNAFIKAENYKEQDALMLKINELRNEFESMEQIAYIRYTINTQDKAYEEEQNYFDENSPIYEGLVAKYYDALVNSKYKEHLKEKWGEQLFNIAKLKVKSFSPEIIDDLKLENKLMSEYTKLLSSAKIYFEGKERTLPQLRPFQMSSDIKLRKRANEAKYNFFKENEEKFDEIYDKLVKVRTTMAQKLGYDNFVELGYIRMLRTDYDADMVKFLREQVKAYIVPVATKLREKQRKRLNLESLKYYDEILIFLDGNAKPKGDAKAILQAGKKMYEALSNETKIFFEYMMEHELIDALSRSGKAPGGYCTYIAKYKAPFIFSNFNGTGDDIDVLTHEAGHAFQVYESRQYDIPEYHFPTLDACEIHSMSMEFFTYPWMELFFEDVKKYKFGHLTEAFLFIPYGVVVDEFQHYVYEHPNATPKERKNMWRAIEKKYLPHRDYDGNEFLENGGYWYQQGHIFKNPFYYIDYVLAEICAFQFLKKSRDDFDRAWKDYLKLCRAGGSKSFLELVDLANLDSPFKDESIKSVAEEIEKYLKNTM</sequence>
<reference evidence="1" key="1">
    <citation type="submission" date="2021-07" db="EMBL/GenBank/DDBJ databases">
        <title>Complete genome sequence of Crassaminicella sp. 143-21, isolated from a deep-sea hydrothermal vent.</title>
        <authorList>
            <person name="Li X."/>
        </authorList>
    </citation>
    <scope>NUCLEOTIDE SEQUENCE</scope>
    <source>
        <strain evidence="1">143-21</strain>
    </source>
</reference>
<dbReference type="RefSeq" id="WP_218284047.1">
    <property type="nucleotide sequence ID" value="NZ_CP078093.1"/>
</dbReference>
<dbReference type="EMBL" id="CP078093">
    <property type="protein sequence ID" value="QXM07363.1"/>
    <property type="molecule type" value="Genomic_DNA"/>
</dbReference>
<accession>A0ABX8RE60</accession>
<dbReference type="CDD" id="cd09606">
    <property type="entry name" value="M3B_PepF"/>
    <property type="match status" value="1"/>
</dbReference>
<protein>
    <submittedName>
        <fullName evidence="1">M3 family oligoendopeptidase</fullName>
    </submittedName>
</protein>
<keyword evidence="2" id="KW-1185">Reference proteome</keyword>
<dbReference type="NCBIfam" id="TIGR02289">
    <property type="entry name" value="M3_not_pepF"/>
    <property type="match status" value="1"/>
</dbReference>
<dbReference type="Proteomes" id="UP000886818">
    <property type="component" value="Chromosome"/>
</dbReference>
<name>A0ABX8RE60_9CLOT</name>